<keyword evidence="2" id="KW-0408">Iron</keyword>
<dbReference type="PROSITE" id="PS00198">
    <property type="entry name" value="4FE4S_FER_1"/>
    <property type="match status" value="1"/>
</dbReference>
<evidence type="ECO:0000259" key="4">
    <source>
        <dbReference type="PROSITE" id="PS51379"/>
    </source>
</evidence>
<dbReference type="PANTHER" id="PTHR43193">
    <property type="match status" value="1"/>
</dbReference>
<comment type="caution">
    <text evidence="5">The sequence shown here is derived from an EMBL/GenBank/DDBJ whole genome shotgun (WGS) entry which is preliminary data.</text>
</comment>
<dbReference type="PANTHER" id="PTHR43193:SF2">
    <property type="entry name" value="POLYFERREDOXIN PROTEIN FWDF"/>
    <property type="match status" value="1"/>
</dbReference>
<dbReference type="AlphaFoldDB" id="A0A3L7Z421"/>
<feature type="domain" description="4Fe-4S ferredoxin-type" evidence="4">
    <location>
        <begin position="35"/>
        <end position="65"/>
    </location>
</feature>
<evidence type="ECO:0000256" key="1">
    <source>
        <dbReference type="ARBA" id="ARBA00022723"/>
    </source>
</evidence>
<dbReference type="GO" id="GO:0051536">
    <property type="term" value="F:iron-sulfur cluster binding"/>
    <property type="evidence" value="ECO:0007669"/>
    <property type="project" value="UniProtKB-KW"/>
</dbReference>
<dbReference type="GO" id="GO:0046872">
    <property type="term" value="F:metal ion binding"/>
    <property type="evidence" value="ECO:0007669"/>
    <property type="project" value="UniProtKB-KW"/>
</dbReference>
<dbReference type="EMBL" id="RAZM01000018">
    <property type="protein sequence ID" value="RLT80484.1"/>
    <property type="molecule type" value="Genomic_DNA"/>
</dbReference>
<dbReference type="Proteomes" id="UP000267159">
    <property type="component" value="Unassembled WGS sequence"/>
</dbReference>
<dbReference type="InterPro" id="IPR052977">
    <property type="entry name" value="Polyferredoxin-like_ET"/>
</dbReference>
<evidence type="ECO:0000313" key="5">
    <source>
        <dbReference type="EMBL" id="RLT80484.1"/>
    </source>
</evidence>
<reference evidence="5 6" key="1">
    <citation type="submission" date="2018-09" db="EMBL/GenBank/DDBJ databases">
        <title>Murine metabolic-syndrome-specific gut microbial biobank.</title>
        <authorList>
            <person name="Liu C."/>
        </authorList>
    </citation>
    <scope>NUCLEOTIDE SEQUENCE [LARGE SCALE GENOMIC DNA]</scope>
    <source>
        <strain evidence="5 6">0.1X-D8-26</strain>
    </source>
</reference>
<feature type="domain" description="4Fe-4S ferredoxin-type" evidence="4">
    <location>
        <begin position="1"/>
        <end position="30"/>
    </location>
</feature>
<dbReference type="SUPFAM" id="SSF54862">
    <property type="entry name" value="4Fe-4S ferredoxins"/>
    <property type="match status" value="1"/>
</dbReference>
<evidence type="ECO:0000256" key="2">
    <source>
        <dbReference type="ARBA" id="ARBA00023004"/>
    </source>
</evidence>
<keyword evidence="1" id="KW-0479">Metal-binding</keyword>
<dbReference type="RefSeq" id="WP_121765818.1">
    <property type="nucleotide sequence ID" value="NZ_CAMRUR010000017.1"/>
</dbReference>
<dbReference type="InterPro" id="IPR007525">
    <property type="entry name" value="FrhB_FdhB_C"/>
</dbReference>
<accession>A0A3L7Z421</accession>
<name>A0A3L7Z421_9BACE</name>
<evidence type="ECO:0000313" key="6">
    <source>
        <dbReference type="Proteomes" id="UP000267159"/>
    </source>
</evidence>
<keyword evidence="3" id="KW-0411">Iron-sulfur</keyword>
<protein>
    <submittedName>
        <fullName evidence="5">4Fe-4S dicluster domain-containing protein</fullName>
    </submittedName>
</protein>
<dbReference type="Pfam" id="PF12838">
    <property type="entry name" value="Fer4_7"/>
    <property type="match status" value="1"/>
</dbReference>
<dbReference type="Pfam" id="PF04432">
    <property type="entry name" value="FrhB_FdhB_C"/>
    <property type="match status" value="1"/>
</dbReference>
<evidence type="ECO:0000256" key="3">
    <source>
        <dbReference type="ARBA" id="ARBA00023014"/>
    </source>
</evidence>
<proteinExistence type="predicted"/>
<organism evidence="5 6">
    <name type="scientific">Bacteroides acidifaciens</name>
    <dbReference type="NCBI Taxonomy" id="85831"/>
    <lineage>
        <taxon>Bacteria</taxon>
        <taxon>Pseudomonadati</taxon>
        <taxon>Bacteroidota</taxon>
        <taxon>Bacteroidia</taxon>
        <taxon>Bacteroidales</taxon>
        <taxon>Bacteroidaceae</taxon>
        <taxon>Bacteroides</taxon>
    </lineage>
</organism>
<sequence>MINIVEKKDCCGCSACVSKCPKQCISMIVDNEGFSYPYLDKENCIDCGLCEKVCPVINQNEPKKPLRCYAAINPDENIRVKSSSGGIFTMIAEYIIAEGGVVFGAAWNKNWQVEHTYTEVKEGLKVFRGSKYIQSIIGDSFIQVELFLKAGRKVLFSGTPCQIAGLKKFLCKEYDNLFTVDFVCHGVPSPGVFRWYMKEELKRYSDYVIKDIRFRDKCEGWKNFSFSIDLENIDSKECVTLSQTLHECSFLVGFLNNYYLRPSCHYCPAKQFKSSADITLADYWGYNQSDKIKDDDKGVSAIFISTKEGDRIFHMVEPLYETVEYSDILRINGAVEHSAQAPYREYFYSHSEMPFKTIIEKLVSEKILNKARRKLYFLTHKHEYYKG</sequence>
<dbReference type="Gene3D" id="3.30.70.20">
    <property type="match status" value="1"/>
</dbReference>
<gene>
    <name evidence="5" type="ORF">D7Y07_07735</name>
</gene>
<dbReference type="PROSITE" id="PS51379">
    <property type="entry name" value="4FE4S_FER_2"/>
    <property type="match status" value="2"/>
</dbReference>
<dbReference type="InterPro" id="IPR017896">
    <property type="entry name" value="4Fe4S_Fe-S-bd"/>
</dbReference>
<dbReference type="InterPro" id="IPR017900">
    <property type="entry name" value="4Fe4S_Fe_S_CS"/>
</dbReference>